<dbReference type="PANTHER" id="PTHR43663:SF1">
    <property type="entry name" value="CHROMATE TRANSPORTER"/>
    <property type="match status" value="1"/>
</dbReference>
<comment type="similarity">
    <text evidence="2">Belongs to the chromate ion transporter (CHR) (TC 2.A.51) family.</text>
</comment>
<feature type="transmembrane region" description="Helical" evidence="7">
    <location>
        <begin position="74"/>
        <end position="97"/>
    </location>
</feature>
<dbReference type="Pfam" id="PF02417">
    <property type="entry name" value="Chromate_transp"/>
    <property type="match status" value="1"/>
</dbReference>
<dbReference type="RefSeq" id="WP_262687451.1">
    <property type="nucleotide sequence ID" value="NZ_JAOQIO010000107.1"/>
</dbReference>
<dbReference type="InterPro" id="IPR052518">
    <property type="entry name" value="CHR_Transporter"/>
</dbReference>
<evidence type="ECO:0000256" key="5">
    <source>
        <dbReference type="ARBA" id="ARBA00022989"/>
    </source>
</evidence>
<feature type="transmembrane region" description="Helical" evidence="7">
    <location>
        <begin position="104"/>
        <end position="125"/>
    </location>
</feature>
<feature type="transmembrane region" description="Helical" evidence="7">
    <location>
        <begin position="160"/>
        <end position="177"/>
    </location>
</feature>
<evidence type="ECO:0000256" key="3">
    <source>
        <dbReference type="ARBA" id="ARBA00022475"/>
    </source>
</evidence>
<reference evidence="8 9" key="1">
    <citation type="submission" date="2022-09" db="EMBL/GenBank/DDBJ databases">
        <authorList>
            <person name="Han X.L."/>
            <person name="Wang Q."/>
            <person name="Lu T."/>
        </authorList>
    </citation>
    <scope>NUCLEOTIDE SEQUENCE [LARGE SCALE GENOMIC DNA]</scope>
    <source>
        <strain evidence="8 9">WQ 127069</strain>
    </source>
</reference>
<feature type="transmembrane region" description="Helical" evidence="7">
    <location>
        <begin position="6"/>
        <end position="24"/>
    </location>
</feature>
<accession>A0ABT2US28</accession>
<keyword evidence="4 7" id="KW-0812">Transmembrane</keyword>
<evidence type="ECO:0000256" key="4">
    <source>
        <dbReference type="ARBA" id="ARBA00022692"/>
    </source>
</evidence>
<keyword evidence="5 7" id="KW-1133">Transmembrane helix</keyword>
<evidence type="ECO:0000313" key="8">
    <source>
        <dbReference type="EMBL" id="MCU6796602.1"/>
    </source>
</evidence>
<proteinExistence type="inferred from homology"/>
<sequence length="178" mass="19003">MLWTLLVTFFKIGLVSFGGGYAILSVIEREALSQQWMTSVDFAQAVTLAGMAPGPIATNSAVLIGYKVAGIPGAAAATIGMILPSFIIIIALAVFFFKVGRERLLSMIFYGLKPMVAALIVYAAYRVGTNGQPLLGINGHTLAVLLIFIFAMIGTMKYHLHPLVVLSVSALMGIAFFM</sequence>
<dbReference type="PANTHER" id="PTHR43663">
    <property type="entry name" value="CHROMATE TRANSPORT PROTEIN-RELATED"/>
    <property type="match status" value="1"/>
</dbReference>
<name>A0ABT2US28_9BACL</name>
<feature type="transmembrane region" description="Helical" evidence="7">
    <location>
        <begin position="137"/>
        <end position="153"/>
    </location>
</feature>
<gene>
    <name evidence="8" type="ORF">OB236_31205</name>
</gene>
<evidence type="ECO:0000256" key="6">
    <source>
        <dbReference type="ARBA" id="ARBA00023136"/>
    </source>
</evidence>
<evidence type="ECO:0000256" key="1">
    <source>
        <dbReference type="ARBA" id="ARBA00004651"/>
    </source>
</evidence>
<dbReference type="InterPro" id="IPR003370">
    <property type="entry name" value="Chromate_transpt"/>
</dbReference>
<dbReference type="Proteomes" id="UP001652445">
    <property type="component" value="Unassembled WGS sequence"/>
</dbReference>
<keyword evidence="6 7" id="KW-0472">Membrane</keyword>
<dbReference type="EMBL" id="JAOQIO010000107">
    <property type="protein sequence ID" value="MCU6796602.1"/>
    <property type="molecule type" value="Genomic_DNA"/>
</dbReference>
<keyword evidence="3" id="KW-1003">Cell membrane</keyword>
<evidence type="ECO:0000313" key="9">
    <source>
        <dbReference type="Proteomes" id="UP001652445"/>
    </source>
</evidence>
<comment type="caution">
    <text evidence="8">The sequence shown here is derived from an EMBL/GenBank/DDBJ whole genome shotgun (WGS) entry which is preliminary data.</text>
</comment>
<protein>
    <submittedName>
        <fullName evidence="8">Chromate transporter</fullName>
    </submittedName>
</protein>
<feature type="transmembrane region" description="Helical" evidence="7">
    <location>
        <begin position="45"/>
        <end position="68"/>
    </location>
</feature>
<evidence type="ECO:0000256" key="2">
    <source>
        <dbReference type="ARBA" id="ARBA00005262"/>
    </source>
</evidence>
<evidence type="ECO:0000256" key="7">
    <source>
        <dbReference type="SAM" id="Phobius"/>
    </source>
</evidence>
<keyword evidence="9" id="KW-1185">Reference proteome</keyword>
<comment type="subcellular location">
    <subcellularLocation>
        <location evidence="1">Cell membrane</location>
        <topology evidence="1">Multi-pass membrane protein</topology>
    </subcellularLocation>
</comment>
<organism evidence="8 9">
    <name type="scientific">Paenibacillus baimaensis</name>
    <dbReference type="NCBI Taxonomy" id="2982185"/>
    <lineage>
        <taxon>Bacteria</taxon>
        <taxon>Bacillati</taxon>
        <taxon>Bacillota</taxon>
        <taxon>Bacilli</taxon>
        <taxon>Bacillales</taxon>
        <taxon>Paenibacillaceae</taxon>
        <taxon>Paenibacillus</taxon>
    </lineage>
</organism>